<comment type="caution">
    <text evidence="2">The sequence shown here is derived from an EMBL/GenBank/DDBJ whole genome shotgun (WGS) entry which is preliminary data.</text>
</comment>
<evidence type="ECO:0000313" key="3">
    <source>
        <dbReference type="Proteomes" id="UP000677913"/>
    </source>
</evidence>
<feature type="domain" description="DUF4158" evidence="1">
    <location>
        <begin position="6"/>
        <end position="170"/>
    </location>
</feature>
<keyword evidence="3" id="KW-1185">Reference proteome</keyword>
<dbReference type="Proteomes" id="UP000677913">
    <property type="component" value="Unassembled WGS sequence"/>
</dbReference>
<name>A0A8J7WSM0_9ACTN</name>
<reference evidence="2" key="1">
    <citation type="submission" date="2021-04" db="EMBL/GenBank/DDBJ databases">
        <title>Genome based classification of Actinospica acidithermotolerans sp. nov., an actinobacterium isolated from an Indonesian hot spring.</title>
        <authorList>
            <person name="Kusuma A.B."/>
            <person name="Putra K.E."/>
            <person name="Nafisah S."/>
            <person name="Loh J."/>
            <person name="Nouioui I."/>
            <person name="Goodfellow M."/>
        </authorList>
    </citation>
    <scope>NUCLEOTIDE SEQUENCE</scope>
    <source>
        <strain evidence="2">DSM 45618</strain>
    </source>
</reference>
<proteinExistence type="predicted"/>
<evidence type="ECO:0000259" key="1">
    <source>
        <dbReference type="Pfam" id="PF13700"/>
    </source>
</evidence>
<organism evidence="2 3">
    <name type="scientific">Actinocrinis puniceicyclus</name>
    <dbReference type="NCBI Taxonomy" id="977794"/>
    <lineage>
        <taxon>Bacteria</taxon>
        <taxon>Bacillati</taxon>
        <taxon>Actinomycetota</taxon>
        <taxon>Actinomycetes</taxon>
        <taxon>Catenulisporales</taxon>
        <taxon>Actinospicaceae</taxon>
        <taxon>Actinocrinis</taxon>
    </lineage>
</organism>
<dbReference type="EMBL" id="JAGSXH010000081">
    <property type="protein sequence ID" value="MBS2965384.1"/>
    <property type="molecule type" value="Genomic_DNA"/>
</dbReference>
<evidence type="ECO:0000313" key="2">
    <source>
        <dbReference type="EMBL" id="MBS2965384.1"/>
    </source>
</evidence>
<sequence length="456" mass="50806">MSVKNLSDEQVARYGRFAGDPTPQELEEFFFLDDAALEFARTKRRGCNRLGWAVQWGTVRMLGMFLIHPSQVPDVVAAFVAEQLGGVEASALKQYPDREQTRWDHSREIRDLLGLREFDSAELELRAFVAGRVGVSNEGPRALFDRAVVWLIKHRVLLPRITTLVRLVPEVRTGEMALINSVIDAEVSPELRRTLLRVLDVPDGDRVSTLERWRTPVRDVSGRGQRTSLLLAQEIRETNGRAVDLWRVPEVKTTELARFGLATKAPKLRQFAEPWRTATLLSTVRHLESASIDDALTLFDVLMVTKLLARAQRADVKEKLRTWPKLRKAATKVGKAVEVLLETPAEAEGAAGPISVAEAWTLIEQVVTRQELIEAMAELAEVLPPAADGDGDAQWRTQLMERYATVRPFIAAEVVLAELVVLLARPAQPGRFDQPGHAQHLSFGHVAVVEGQLAAA</sequence>
<gene>
    <name evidence="2" type="ORF">KGA66_20200</name>
</gene>
<accession>A0A8J7WSM0</accession>
<dbReference type="AlphaFoldDB" id="A0A8J7WSM0"/>
<dbReference type="Pfam" id="PF13700">
    <property type="entry name" value="DUF4158"/>
    <property type="match status" value="1"/>
</dbReference>
<protein>
    <submittedName>
        <fullName evidence="2">DUF4158 domain-containing protein</fullName>
    </submittedName>
</protein>
<dbReference type="InterPro" id="IPR025296">
    <property type="entry name" value="DUF4158"/>
</dbReference>